<dbReference type="HOGENOM" id="CLU_072265_1_1_6"/>
<dbReference type="Gene3D" id="1.10.8.60">
    <property type="match status" value="1"/>
</dbReference>
<dbReference type="OrthoDB" id="9784878at2"/>
<gene>
    <name evidence="3" type="ORF">YC6258_03857</name>
</gene>
<dbReference type="PANTHER" id="PTHR30050">
    <property type="entry name" value="CHROMOSOMAL REPLICATION INITIATOR PROTEIN DNAA"/>
    <property type="match status" value="1"/>
</dbReference>
<proteinExistence type="predicted"/>
<dbReference type="Pfam" id="PF22688">
    <property type="entry name" value="Hda_lid"/>
    <property type="match status" value="1"/>
</dbReference>
<reference evidence="3 4" key="1">
    <citation type="submission" date="2014-01" db="EMBL/GenBank/DDBJ databases">
        <title>Full genme sequencing of cellulolytic bacterium Gynuella sunshinyii YC6258T gen. nov., sp. nov.</title>
        <authorList>
            <person name="Khan H."/>
            <person name="Chung E.J."/>
            <person name="Chung Y.R."/>
        </authorList>
    </citation>
    <scope>NUCLEOTIDE SEQUENCE [LARGE SCALE GENOMIC DNA]</scope>
    <source>
        <strain evidence="3 4">YC6258</strain>
    </source>
</reference>
<dbReference type="Gene3D" id="3.40.50.300">
    <property type="entry name" value="P-loop containing nucleotide triphosphate hydrolases"/>
    <property type="match status" value="1"/>
</dbReference>
<dbReference type="InterPro" id="IPR017788">
    <property type="entry name" value="Hda"/>
</dbReference>
<dbReference type="AlphaFoldDB" id="A0A0C5VR60"/>
<dbReference type="InterPro" id="IPR013317">
    <property type="entry name" value="DnaA_dom"/>
</dbReference>
<name>A0A0C5VR60_9GAMM</name>
<dbReference type="NCBIfam" id="TIGR03420">
    <property type="entry name" value="DnaA_homol_Hda"/>
    <property type="match status" value="1"/>
</dbReference>
<dbReference type="GO" id="GO:0032297">
    <property type="term" value="P:negative regulation of DNA-templated DNA replication initiation"/>
    <property type="evidence" value="ECO:0007669"/>
    <property type="project" value="InterPro"/>
</dbReference>
<dbReference type="GO" id="GO:0006270">
    <property type="term" value="P:DNA replication initiation"/>
    <property type="evidence" value="ECO:0007669"/>
    <property type="project" value="TreeGrafter"/>
</dbReference>
<evidence type="ECO:0000259" key="1">
    <source>
        <dbReference type="Pfam" id="PF00308"/>
    </source>
</evidence>
<dbReference type="STRING" id="1445510.YC6258_03857"/>
<sequence length="224" mass="25467">MKPVQLPLAVKLPEPLALEHFYAEGNEELLNSLSGFVGNEEHLLFIWGESGAGRSYLLQAMCREHNAFYFSFRDTVNCDPSLMDGLEQYSLVCIDDVHLLSGKSRWQEAMFSLFNRTRQLKRQLLLAADVSPGELSLEMSDLVSRFSWGLIFRLHALNDSQKVRALIARSERKGLNLTPEVARYIVTHFPRDVGSLFQMLDTLDLASLTQQRRITIPLIKEVIG</sequence>
<dbReference type="KEGG" id="gsn:YC6258_03857"/>
<accession>A0A0C5VR60</accession>
<feature type="domain" description="Hda lid" evidence="2">
    <location>
        <begin position="159"/>
        <end position="223"/>
    </location>
</feature>
<dbReference type="RefSeq" id="WP_044618046.1">
    <property type="nucleotide sequence ID" value="NZ_CP007142.1"/>
</dbReference>
<dbReference type="InterPro" id="IPR055199">
    <property type="entry name" value="Hda_lid"/>
</dbReference>
<evidence type="ECO:0000313" key="4">
    <source>
        <dbReference type="Proteomes" id="UP000032266"/>
    </source>
</evidence>
<dbReference type="Pfam" id="PF00308">
    <property type="entry name" value="Bac_DnaA"/>
    <property type="match status" value="1"/>
</dbReference>
<protein>
    <submittedName>
        <fullName evidence="3">ATPase involved in DNA replication initiation</fullName>
    </submittedName>
</protein>
<feature type="domain" description="Chromosomal replication initiator protein DnaA ATPAse" evidence="1">
    <location>
        <begin position="44"/>
        <end position="151"/>
    </location>
</feature>
<dbReference type="EMBL" id="CP007142">
    <property type="protein sequence ID" value="AJQ95893.1"/>
    <property type="molecule type" value="Genomic_DNA"/>
</dbReference>
<evidence type="ECO:0000313" key="3">
    <source>
        <dbReference type="EMBL" id="AJQ95893.1"/>
    </source>
</evidence>
<organism evidence="3 4">
    <name type="scientific">Gynuella sunshinyii YC6258</name>
    <dbReference type="NCBI Taxonomy" id="1445510"/>
    <lineage>
        <taxon>Bacteria</taxon>
        <taxon>Pseudomonadati</taxon>
        <taxon>Pseudomonadota</taxon>
        <taxon>Gammaproteobacteria</taxon>
        <taxon>Oceanospirillales</taxon>
        <taxon>Saccharospirillaceae</taxon>
        <taxon>Gynuella</taxon>
    </lineage>
</organism>
<dbReference type="PANTHER" id="PTHR30050:SF5">
    <property type="entry name" value="DNAA REGULATORY INACTIVATOR HDA"/>
    <property type="match status" value="1"/>
</dbReference>
<dbReference type="InterPro" id="IPR027417">
    <property type="entry name" value="P-loop_NTPase"/>
</dbReference>
<dbReference type="Proteomes" id="UP000032266">
    <property type="component" value="Chromosome"/>
</dbReference>
<keyword evidence="4" id="KW-1185">Reference proteome</keyword>
<evidence type="ECO:0000259" key="2">
    <source>
        <dbReference type="Pfam" id="PF22688"/>
    </source>
</evidence>
<dbReference type="SUPFAM" id="SSF52540">
    <property type="entry name" value="P-loop containing nucleoside triphosphate hydrolases"/>
    <property type="match status" value="1"/>
</dbReference>